<dbReference type="AlphaFoldDB" id="A0A6A5RYW3"/>
<dbReference type="GO" id="GO:0003824">
    <property type="term" value="F:catalytic activity"/>
    <property type="evidence" value="ECO:0007669"/>
    <property type="project" value="InterPro"/>
</dbReference>
<evidence type="ECO:0000313" key="1">
    <source>
        <dbReference type="EMBL" id="KAF1932709.1"/>
    </source>
</evidence>
<accession>A0A6A5RYW3</accession>
<evidence type="ECO:0008006" key="3">
    <source>
        <dbReference type="Google" id="ProtNLM"/>
    </source>
</evidence>
<proteinExistence type="predicted"/>
<sequence>MVVIGTCPAGETGNVNSARLSGALLKTFPNIRMALLIGIGGGIRSATISEDVLKNVHLGHVVVGWPGDGPIMKCRKHRSMTSSRGCKASRKRRSVLLTRVSNTISFLRRHILIEAKGSEIEAFDVHPLVHLATRVWLKSQNRWQSQVAKTVKRMQELIPFGNFGTKKVWAPYLPHARQVCDLAKLDHAESWADLTDRVSKCYSALEQYRVAEQELRELPECEESTIDEKYPIIPGH</sequence>
<protein>
    <recommendedName>
        <fullName evidence="3">Nucleoside phosphorylase domain-containing protein</fullName>
    </recommendedName>
</protein>
<evidence type="ECO:0000313" key="2">
    <source>
        <dbReference type="Proteomes" id="UP000800082"/>
    </source>
</evidence>
<dbReference type="GO" id="GO:0009116">
    <property type="term" value="P:nucleoside metabolic process"/>
    <property type="evidence" value="ECO:0007669"/>
    <property type="project" value="InterPro"/>
</dbReference>
<dbReference type="RefSeq" id="XP_033452957.1">
    <property type="nucleotide sequence ID" value="XM_033597735.1"/>
</dbReference>
<reference evidence="1" key="1">
    <citation type="journal article" date="2020" name="Stud. Mycol.">
        <title>101 Dothideomycetes genomes: a test case for predicting lifestyles and emergence of pathogens.</title>
        <authorList>
            <person name="Haridas S."/>
            <person name="Albert R."/>
            <person name="Binder M."/>
            <person name="Bloem J."/>
            <person name="Labutti K."/>
            <person name="Salamov A."/>
            <person name="Andreopoulos B."/>
            <person name="Baker S."/>
            <person name="Barry K."/>
            <person name="Bills G."/>
            <person name="Bluhm B."/>
            <person name="Cannon C."/>
            <person name="Castanera R."/>
            <person name="Culley D."/>
            <person name="Daum C."/>
            <person name="Ezra D."/>
            <person name="Gonzalez J."/>
            <person name="Henrissat B."/>
            <person name="Kuo A."/>
            <person name="Liang C."/>
            <person name="Lipzen A."/>
            <person name="Lutzoni F."/>
            <person name="Magnuson J."/>
            <person name="Mondo S."/>
            <person name="Nolan M."/>
            <person name="Ohm R."/>
            <person name="Pangilinan J."/>
            <person name="Park H.-J."/>
            <person name="Ramirez L."/>
            <person name="Alfaro M."/>
            <person name="Sun H."/>
            <person name="Tritt A."/>
            <person name="Yoshinaga Y."/>
            <person name="Zwiers L.-H."/>
            <person name="Turgeon B."/>
            <person name="Goodwin S."/>
            <person name="Spatafora J."/>
            <person name="Crous P."/>
            <person name="Grigoriev I."/>
        </authorList>
    </citation>
    <scope>NUCLEOTIDE SEQUENCE</scope>
    <source>
        <strain evidence="1">CBS 183.55</strain>
    </source>
</reference>
<name>A0A6A5RYW3_9PLEO</name>
<gene>
    <name evidence="1" type="ORF">M421DRAFT_89072</name>
</gene>
<dbReference type="Proteomes" id="UP000800082">
    <property type="component" value="Unassembled WGS sequence"/>
</dbReference>
<dbReference type="OrthoDB" id="626167at2759"/>
<dbReference type="GeneID" id="54355402"/>
<keyword evidence="2" id="KW-1185">Reference proteome</keyword>
<dbReference type="Gene3D" id="3.40.50.1580">
    <property type="entry name" value="Nucleoside phosphorylase domain"/>
    <property type="match status" value="1"/>
</dbReference>
<dbReference type="EMBL" id="ML978958">
    <property type="protein sequence ID" value="KAF1932709.1"/>
    <property type="molecule type" value="Genomic_DNA"/>
</dbReference>
<organism evidence="1 2">
    <name type="scientific">Didymella exigua CBS 183.55</name>
    <dbReference type="NCBI Taxonomy" id="1150837"/>
    <lineage>
        <taxon>Eukaryota</taxon>
        <taxon>Fungi</taxon>
        <taxon>Dikarya</taxon>
        <taxon>Ascomycota</taxon>
        <taxon>Pezizomycotina</taxon>
        <taxon>Dothideomycetes</taxon>
        <taxon>Pleosporomycetidae</taxon>
        <taxon>Pleosporales</taxon>
        <taxon>Pleosporineae</taxon>
        <taxon>Didymellaceae</taxon>
        <taxon>Didymella</taxon>
    </lineage>
</organism>
<dbReference type="InterPro" id="IPR035994">
    <property type="entry name" value="Nucleoside_phosphorylase_sf"/>
</dbReference>